<reference evidence="3" key="2">
    <citation type="journal article" date="2010" name="Nature">
        <title>Comparative genomics reveals mobile pathogenicity chromosomes in Fusarium.</title>
        <authorList>
            <person name="Ma L.J."/>
            <person name="van der Does H.C."/>
            <person name="Borkovich K.A."/>
            <person name="Coleman J.J."/>
            <person name="Daboussi M.J."/>
            <person name="Di Pietro A."/>
            <person name="Dufresne M."/>
            <person name="Freitag M."/>
            <person name="Grabherr M."/>
            <person name="Henrissat B."/>
            <person name="Houterman P.M."/>
            <person name="Kang S."/>
            <person name="Shim W.B."/>
            <person name="Woloshuk C."/>
            <person name="Xie X."/>
            <person name="Xu J.R."/>
            <person name="Antoniw J."/>
            <person name="Baker S.E."/>
            <person name="Bluhm B.H."/>
            <person name="Breakspear A."/>
            <person name="Brown D.W."/>
            <person name="Butchko R.A."/>
            <person name="Chapman S."/>
            <person name="Coulson R."/>
            <person name="Coutinho P.M."/>
            <person name="Danchin E.G."/>
            <person name="Diener A."/>
            <person name="Gale L.R."/>
            <person name="Gardiner D.M."/>
            <person name="Goff S."/>
            <person name="Hammond-Kosack K.E."/>
            <person name="Hilburn K."/>
            <person name="Hua-Van A."/>
            <person name="Jonkers W."/>
            <person name="Kazan K."/>
            <person name="Kodira C.D."/>
            <person name="Koehrsen M."/>
            <person name="Kumar L."/>
            <person name="Lee Y.H."/>
            <person name="Li L."/>
            <person name="Manners J.M."/>
            <person name="Miranda-Saavedra D."/>
            <person name="Mukherjee M."/>
            <person name="Park G."/>
            <person name="Park J."/>
            <person name="Park S.Y."/>
            <person name="Proctor R.H."/>
            <person name="Regev A."/>
            <person name="Ruiz-Roldan M.C."/>
            <person name="Sain D."/>
            <person name="Sakthikumar S."/>
            <person name="Sykes S."/>
            <person name="Schwartz D.C."/>
            <person name="Turgeon B.G."/>
            <person name="Wapinski I."/>
            <person name="Yoder O."/>
            <person name="Young S."/>
            <person name="Zeng Q."/>
            <person name="Zhou S."/>
            <person name="Galagan J."/>
            <person name="Cuomo C.A."/>
            <person name="Kistler H.C."/>
            <person name="Rep M."/>
        </authorList>
    </citation>
    <scope>NUCLEOTIDE SEQUENCE [LARGE SCALE GENOMIC DNA]</scope>
    <source>
        <strain evidence="3">4287</strain>
    </source>
</reference>
<dbReference type="InterPro" id="IPR025979">
    <property type="entry name" value="ChrR-like_cupin_dom"/>
</dbReference>
<dbReference type="SUPFAM" id="SSF51182">
    <property type="entry name" value="RmlC-like cupins"/>
    <property type="match status" value="1"/>
</dbReference>
<proteinExistence type="predicted"/>
<feature type="region of interest" description="Disordered" evidence="1">
    <location>
        <begin position="75"/>
        <end position="104"/>
    </location>
</feature>
<dbReference type="Pfam" id="PF12973">
    <property type="entry name" value="Cupin_7"/>
    <property type="match status" value="1"/>
</dbReference>
<dbReference type="OrthoDB" id="4525710at2759"/>
<dbReference type="Proteomes" id="UP000009097">
    <property type="component" value="Unassembled WGS sequence"/>
</dbReference>
<feature type="domain" description="ChrR-like cupin" evidence="2">
    <location>
        <begin position="125"/>
        <end position="221"/>
    </location>
</feature>
<dbReference type="EMBL" id="DS231721">
    <property type="protein sequence ID" value="KNB17161.1"/>
    <property type="molecule type" value="Genomic_DNA"/>
</dbReference>
<feature type="compositionally biased region" description="Basic and acidic residues" evidence="1">
    <location>
        <begin position="90"/>
        <end position="104"/>
    </location>
</feature>
<evidence type="ECO:0000256" key="1">
    <source>
        <dbReference type="SAM" id="MobiDB-lite"/>
    </source>
</evidence>
<evidence type="ECO:0000259" key="2">
    <source>
        <dbReference type="Pfam" id="PF12973"/>
    </source>
</evidence>
<dbReference type="GeneID" id="28956348"/>
<evidence type="ECO:0000313" key="4">
    <source>
        <dbReference type="Proteomes" id="UP000009097"/>
    </source>
</evidence>
<accession>A0A0J9W2R0</accession>
<name>A0A0J9W2R0_FUSO4</name>
<dbReference type="InterPro" id="IPR014710">
    <property type="entry name" value="RmlC-like_jellyroll"/>
</dbReference>
<dbReference type="RefSeq" id="XP_018255206.1">
    <property type="nucleotide sequence ID" value="XM_018395360.1"/>
</dbReference>
<reference evidence="3" key="1">
    <citation type="submission" date="2007-04" db="EMBL/GenBank/DDBJ databases">
        <authorList>
            <consortium name="The Broad Institute Genome Sequencing Platform"/>
            <person name="Birren B."/>
            <person name="Lander E."/>
            <person name="Galagan J."/>
            <person name="Nusbaum C."/>
            <person name="Devon K."/>
            <person name="Ma L.-J."/>
            <person name="Jaffe D."/>
            <person name="Butler J."/>
            <person name="Alvarez P."/>
            <person name="Gnerre S."/>
            <person name="Grabherr M."/>
            <person name="Kleber M."/>
            <person name="Mauceli E."/>
            <person name="Brockman W."/>
            <person name="MacCallum I.A."/>
            <person name="Young S."/>
            <person name="LaButti K."/>
            <person name="DeCaprio D."/>
            <person name="Crawford M."/>
            <person name="Koehrsen M."/>
            <person name="Engels R."/>
            <person name="Montgomery P."/>
            <person name="Pearson M."/>
            <person name="Howarth C."/>
            <person name="Larson L."/>
            <person name="White J."/>
            <person name="O'Leary S."/>
            <person name="Kodira C."/>
            <person name="Zeng Q."/>
            <person name="Yandava C."/>
            <person name="Alvarado L."/>
            <person name="Kistler C."/>
            <person name="Shim W.-B."/>
            <person name="Kang S."/>
            <person name="Woloshuk C."/>
        </authorList>
    </citation>
    <scope>NUCLEOTIDE SEQUENCE</scope>
    <source>
        <strain evidence="3">4287</strain>
    </source>
</reference>
<dbReference type="Gene3D" id="2.60.120.10">
    <property type="entry name" value="Jelly Rolls"/>
    <property type="match status" value="1"/>
</dbReference>
<gene>
    <name evidence="3" type="ORF">FOXG_15276</name>
</gene>
<dbReference type="InterPro" id="IPR011051">
    <property type="entry name" value="RmlC_Cupin_sf"/>
</dbReference>
<protein>
    <recommendedName>
        <fullName evidence="2">ChrR-like cupin domain-containing protein</fullName>
    </recommendedName>
</protein>
<dbReference type="AlphaFoldDB" id="A0A0J9W2R0"/>
<dbReference type="VEuPathDB" id="FungiDB:FOXG_15276"/>
<dbReference type="CDD" id="cd20302">
    <property type="entry name" value="cupin_DAD"/>
    <property type="match status" value="1"/>
</dbReference>
<dbReference type="KEGG" id="fox:FOXG_15276"/>
<evidence type="ECO:0000313" key="3">
    <source>
        <dbReference type="EMBL" id="KNB17161.1"/>
    </source>
</evidence>
<organism evidence="3 4">
    <name type="scientific">Fusarium oxysporum f. sp. lycopersici (strain 4287 / CBS 123668 / FGSC 9935 / NRRL 34936)</name>
    <name type="common">Fusarium vascular wilt of tomato</name>
    <dbReference type="NCBI Taxonomy" id="426428"/>
    <lineage>
        <taxon>Eukaryota</taxon>
        <taxon>Fungi</taxon>
        <taxon>Dikarya</taxon>
        <taxon>Ascomycota</taxon>
        <taxon>Pezizomycotina</taxon>
        <taxon>Sordariomycetes</taxon>
        <taxon>Hypocreomycetidae</taxon>
        <taxon>Hypocreales</taxon>
        <taxon>Nectriaceae</taxon>
        <taxon>Fusarium</taxon>
        <taxon>Fusarium oxysporum species complex</taxon>
    </lineage>
</organism>
<sequence length="261" mass="29335">MPTSATNRLTINSHPFPSSAPLLIRLKGPNSTKLHLINPAQERPVVQLGTFNLLLHFTTAQHIYASKTAHLTMAPSTTTPDLVPEPVSKLPERPKEDGSALNEHERSELAFVDKYSAPDVYINEKNDTLWFPWIGPIELKPLRMENRTGTFVVGLRSKVAASLGKHRHRGTVTAITMSGEWGYKEYDWVARPGDWVCENPGVIHTLSVEDNTDIVFTISGSIEFLNDDDSLKFTLDIFSFAKLYYDHCKEKGIKPNDALWH</sequence>